<proteinExistence type="predicted"/>
<dbReference type="PIR" id="T11811">
    <property type="entry name" value="T11811"/>
</dbReference>
<accession>O62955</accession>
<organism evidence="1">
    <name type="scientific">Picea abies</name>
    <name type="common">Norway spruce</name>
    <name type="synonym">Picea excelsa</name>
    <dbReference type="NCBI Taxonomy" id="3329"/>
    <lineage>
        <taxon>Eukaryota</taxon>
        <taxon>Viridiplantae</taxon>
        <taxon>Streptophyta</taxon>
        <taxon>Embryophyta</taxon>
        <taxon>Tracheophyta</taxon>
        <taxon>Spermatophyta</taxon>
        <taxon>Pinopsida</taxon>
        <taxon>Pinidae</taxon>
        <taxon>Conifers I</taxon>
        <taxon>Pinales</taxon>
        <taxon>Pinaceae</taxon>
        <taxon>Picea</taxon>
    </lineage>
</organism>
<keyword evidence="1" id="KW-0150">Chloroplast</keyword>
<reference evidence="1" key="1">
    <citation type="submission" date="1997-03" db="EMBL/GenBank/DDBJ databases">
        <title>Characterisation of a Norway spruce chloroplast DNA clone: complete nucleotide sequences of rpl23, rpl2, rps19, rpl22, rps3, trn I, pseudo-ndhC and a residual inverted repeat B.</title>
        <authorList>
            <person name="Kluemper S."/>
            <person name="Kanka S."/>
            <person name="Riesner D."/>
            <person name="Etscheid M."/>
        </authorList>
    </citation>
    <scope>NUCLEOTIDE SEQUENCE</scope>
</reference>
<evidence type="ECO:0000313" key="1">
    <source>
        <dbReference type="EMBL" id="AAC95501.1"/>
    </source>
</evidence>
<name>O62955_PICAB</name>
<sequence>MLCIAVPKGILVEVDLIPINKNPFPNCTSLSQGIQLSGCI</sequence>
<protein>
    <submittedName>
        <fullName evidence="1">Orf40a</fullName>
    </submittedName>
</protein>
<dbReference type="EMBL" id="U92462">
    <property type="protein sequence ID" value="AAC95501.1"/>
    <property type="molecule type" value="Genomic_DNA"/>
</dbReference>
<keyword evidence="1" id="KW-0934">Plastid</keyword>
<dbReference type="AlphaFoldDB" id="O62955"/>
<geneLocation type="chloroplast" evidence="1"/>